<evidence type="ECO:0000259" key="2">
    <source>
        <dbReference type="Pfam" id="PF02543"/>
    </source>
</evidence>
<evidence type="ECO:0000256" key="1">
    <source>
        <dbReference type="ARBA" id="ARBA00006129"/>
    </source>
</evidence>
<evidence type="ECO:0000313" key="4">
    <source>
        <dbReference type="EMBL" id="SDE99228.1"/>
    </source>
</evidence>
<accession>A0A1G7HFR8</accession>
<feature type="domain" description="Carbamoyltransferase C-terminal" evidence="3">
    <location>
        <begin position="400"/>
        <end position="570"/>
    </location>
</feature>
<dbReference type="InterPro" id="IPR038152">
    <property type="entry name" value="Carbam_trans_C_sf"/>
</dbReference>
<feature type="domain" description="Carbamoyltransferase" evidence="2">
    <location>
        <begin position="18"/>
        <end position="351"/>
    </location>
</feature>
<dbReference type="RefSeq" id="WP_092688425.1">
    <property type="nucleotide sequence ID" value="NZ_FNBK01000003.1"/>
</dbReference>
<keyword evidence="4" id="KW-0808">Transferase</keyword>
<dbReference type="OrthoDB" id="42122at2157"/>
<dbReference type="EMBL" id="FNBK01000003">
    <property type="protein sequence ID" value="SDE99228.1"/>
    <property type="molecule type" value="Genomic_DNA"/>
</dbReference>
<dbReference type="Gene3D" id="3.90.870.20">
    <property type="entry name" value="Carbamoyltransferase, C-terminal domain"/>
    <property type="match status" value="1"/>
</dbReference>
<protein>
    <submittedName>
        <fullName evidence="4">Carbamoyltransferase</fullName>
    </submittedName>
</protein>
<reference evidence="5" key="1">
    <citation type="submission" date="2016-10" db="EMBL/GenBank/DDBJ databases">
        <authorList>
            <person name="Varghese N."/>
            <person name="Submissions S."/>
        </authorList>
    </citation>
    <scope>NUCLEOTIDE SEQUENCE [LARGE SCALE GENOMIC DNA]</scope>
    <source>
        <strain evidence="5">IBRC-M 10760</strain>
    </source>
</reference>
<dbReference type="PANTHER" id="PTHR34847">
    <property type="entry name" value="NODULATION PROTEIN U"/>
    <property type="match status" value="1"/>
</dbReference>
<dbReference type="SUPFAM" id="SSF53067">
    <property type="entry name" value="Actin-like ATPase domain"/>
    <property type="match status" value="1"/>
</dbReference>
<dbReference type="InterPro" id="IPR043129">
    <property type="entry name" value="ATPase_NBD"/>
</dbReference>
<dbReference type="Pfam" id="PF02543">
    <property type="entry name" value="Carbam_trans_N"/>
    <property type="match status" value="1"/>
</dbReference>
<dbReference type="InterPro" id="IPR031730">
    <property type="entry name" value="Carbam_trans_C"/>
</dbReference>
<evidence type="ECO:0000259" key="3">
    <source>
        <dbReference type="Pfam" id="PF16861"/>
    </source>
</evidence>
<dbReference type="AlphaFoldDB" id="A0A1G7HFR8"/>
<dbReference type="PANTHER" id="PTHR34847:SF1">
    <property type="entry name" value="NODULATION PROTEIN U"/>
    <property type="match status" value="1"/>
</dbReference>
<dbReference type="Pfam" id="PF16861">
    <property type="entry name" value="Carbam_trans_C"/>
    <property type="match status" value="1"/>
</dbReference>
<dbReference type="Proteomes" id="UP000199076">
    <property type="component" value="Unassembled WGS sequence"/>
</dbReference>
<proteinExistence type="inferred from homology"/>
<comment type="similarity">
    <text evidence="1">Belongs to the NodU/CmcH family.</text>
</comment>
<dbReference type="Gene3D" id="3.30.420.40">
    <property type="match status" value="2"/>
</dbReference>
<dbReference type="InterPro" id="IPR051338">
    <property type="entry name" value="NodU/CmcH_Carbamoyltrnsfr"/>
</dbReference>
<name>A0A1G7HFR8_9EURY</name>
<dbReference type="InterPro" id="IPR003696">
    <property type="entry name" value="Carbtransf_dom"/>
</dbReference>
<organism evidence="4 5">
    <name type="scientific">Halorientalis regularis</name>
    <dbReference type="NCBI Taxonomy" id="660518"/>
    <lineage>
        <taxon>Archaea</taxon>
        <taxon>Methanobacteriati</taxon>
        <taxon>Methanobacteriota</taxon>
        <taxon>Stenosarchaea group</taxon>
        <taxon>Halobacteria</taxon>
        <taxon>Halobacteriales</taxon>
        <taxon>Haloarculaceae</taxon>
        <taxon>Halorientalis</taxon>
    </lineage>
</organism>
<evidence type="ECO:0000313" key="5">
    <source>
        <dbReference type="Proteomes" id="UP000199076"/>
    </source>
</evidence>
<dbReference type="GO" id="GO:0016740">
    <property type="term" value="F:transferase activity"/>
    <property type="evidence" value="ECO:0007669"/>
    <property type="project" value="UniProtKB-KW"/>
</dbReference>
<dbReference type="CDD" id="cd24098">
    <property type="entry name" value="ASKHA_NBD_TobZ_N"/>
    <property type="match status" value="1"/>
</dbReference>
<gene>
    <name evidence="4" type="ORF">SAMN05216218_1033</name>
</gene>
<sequence>MGDEYKLSFKPSTSVYGTHDSSAVIFRNGELVHEVEEERFTREKHAPNSFPTNAIRSCLESCDIALPEVDEIIVPYEHELYRKRFPYEIRNAVSSGSILGRFWHTLEVFERLYDWKYRAIPSIEARLAADFSRPVPTITTRPHHACHAASAFHPSPFGSALGVTIDGAGEYDSTVVWHCTPDGLERVKTYTFPNSLGRFFGIVTEFLGFRHHNGEGKVMGLAPYGSDNTAIENPLRRLLDIGADHDVTPLTKHGYDGGVEKLESLFDRERSGGTDSYTAWEKDLAYTAQKLLEEICVAIVERYREELGETNVVLSGGVALNCKLNKRIMELPEADVFIQPVANDAGLAIGGGFIDESPADVEPMQTAYWGPSYERASIEATLEKNKVEYTEPEDITKTVAERLADGKIVGWFQGALEMGPRALGNRSILADPRTEASRDRVNKYVKHREGWRPFAPSLLESAADKYLQNWEESSFMIKTFDTDPDCRDDIQAVVHPADGTTRPQTVNEEQNPRYHSLISEFESITGVPVLLNTSFNDHGEPIVAEPVEALKDFYGMGLDCLALGDFLIEKDG</sequence>
<keyword evidence="5" id="KW-1185">Reference proteome</keyword>